<dbReference type="PANTHER" id="PTHR30576">
    <property type="entry name" value="COLANIC BIOSYNTHESIS UDP-GLUCOSE LIPID CARRIER TRANSFERASE"/>
    <property type="match status" value="1"/>
</dbReference>
<keyword evidence="4 7" id="KW-0812">Transmembrane</keyword>
<evidence type="ECO:0000256" key="7">
    <source>
        <dbReference type="SAM" id="Phobius"/>
    </source>
</evidence>
<comment type="subcellular location">
    <subcellularLocation>
        <location evidence="1">Membrane</location>
        <topology evidence="1">Multi-pass membrane protein</topology>
    </subcellularLocation>
</comment>
<dbReference type="NCBIfam" id="TIGR03023">
    <property type="entry name" value="WcaJ_sugtrans"/>
    <property type="match status" value="1"/>
</dbReference>
<dbReference type="Proteomes" id="UP000077667">
    <property type="component" value="Chromosome"/>
</dbReference>
<evidence type="ECO:0000313" key="10">
    <source>
        <dbReference type="Proteomes" id="UP000077667"/>
    </source>
</evidence>
<dbReference type="EMBL" id="CP015772">
    <property type="protein sequence ID" value="ANH83737.1"/>
    <property type="molecule type" value="Genomic_DNA"/>
</dbReference>
<feature type="transmembrane region" description="Helical" evidence="7">
    <location>
        <begin position="271"/>
        <end position="293"/>
    </location>
</feature>
<keyword evidence="3 9" id="KW-0808">Transferase</keyword>
<dbReference type="InterPro" id="IPR017473">
    <property type="entry name" value="Undecaprenyl-P_gluc_Ptfrase"/>
</dbReference>
<evidence type="ECO:0000256" key="5">
    <source>
        <dbReference type="ARBA" id="ARBA00022989"/>
    </source>
</evidence>
<keyword evidence="6 7" id="KW-0472">Membrane</keyword>
<reference evidence="9 10" key="1">
    <citation type="submission" date="2016-05" db="EMBL/GenBank/DDBJ databases">
        <title>Niabella ginsenosidivorans BS26 whole genome sequencing.</title>
        <authorList>
            <person name="Im W.T."/>
            <person name="Siddiqi M.Z."/>
        </authorList>
    </citation>
    <scope>NUCLEOTIDE SEQUENCE [LARGE SCALE GENOMIC DNA]</scope>
    <source>
        <strain evidence="9 10">BS26</strain>
    </source>
</reference>
<evidence type="ECO:0000256" key="1">
    <source>
        <dbReference type="ARBA" id="ARBA00004141"/>
    </source>
</evidence>
<sequence>MNFCNRNAKYIPLCLDWVLLTISVIFSSLLFLNNSEAFFSADVVSGIVFLELIWMCFAYSKSLYHRLLTDNAEVIVRVSVKTWLFYILVCSLLYFLLLKNIFTGKLFYTTLFLFGFFLFCSRVVFLSFRKKFRHLFVRRKKAVIIGYNGYNGDLQHIINDGFFEYKITGRYQEDEVRMKSNGSDYSDIYEMYREGVEEIFCCLSAMKKESIQQLLYEADQNMIRVKFFPEFEHILNRPVLIDRLGNTQVITVRKEPLLSEYNIIIKRAFDICFSLMVIVFILSWLVPLLALLIKAESRGPIFFKQKRSGRNNQPFYCYKFRSMKVNQHSDKVQASKQDARITKVGAFLRRTSLDELPQFFNVLRGDMSIVGPRPHMLLHTDQYRGEVNAYMIRHFVKPGITGWAQVNGYRGETRDLRFMQSRVEHDIAYLENWTFMLDMKIIFLTVWNIFKGEQNAY</sequence>
<dbReference type="AlphaFoldDB" id="A0A1A9I7S9"/>
<proteinExistence type="inferred from homology"/>
<accession>A0A1A9I7S9</accession>
<gene>
    <name evidence="9" type="ORF">A8C56_06165</name>
</gene>
<feature type="transmembrane region" description="Helical" evidence="7">
    <location>
        <begin position="38"/>
        <end position="59"/>
    </location>
</feature>
<dbReference type="InterPro" id="IPR017475">
    <property type="entry name" value="EPS_sugar_tfrase"/>
</dbReference>
<organism evidence="9 10">
    <name type="scientific">Niabella ginsenosidivorans</name>
    <dbReference type="NCBI Taxonomy" id="1176587"/>
    <lineage>
        <taxon>Bacteria</taxon>
        <taxon>Pseudomonadati</taxon>
        <taxon>Bacteroidota</taxon>
        <taxon>Chitinophagia</taxon>
        <taxon>Chitinophagales</taxon>
        <taxon>Chitinophagaceae</taxon>
        <taxon>Niabella</taxon>
    </lineage>
</organism>
<keyword evidence="5 7" id="KW-1133">Transmembrane helix</keyword>
<dbReference type="STRING" id="1176587.A8C56_06165"/>
<feature type="transmembrane region" description="Helical" evidence="7">
    <location>
        <begin position="12"/>
        <end position="32"/>
    </location>
</feature>
<evidence type="ECO:0000256" key="6">
    <source>
        <dbReference type="ARBA" id="ARBA00023136"/>
    </source>
</evidence>
<keyword evidence="10" id="KW-1185">Reference proteome</keyword>
<evidence type="ECO:0000256" key="2">
    <source>
        <dbReference type="ARBA" id="ARBA00006464"/>
    </source>
</evidence>
<feature type="transmembrane region" description="Helical" evidence="7">
    <location>
        <begin position="83"/>
        <end position="102"/>
    </location>
</feature>
<evidence type="ECO:0000259" key="8">
    <source>
        <dbReference type="Pfam" id="PF02397"/>
    </source>
</evidence>
<evidence type="ECO:0000313" key="9">
    <source>
        <dbReference type="EMBL" id="ANH83737.1"/>
    </source>
</evidence>
<dbReference type="GO" id="GO:0016020">
    <property type="term" value="C:membrane"/>
    <property type="evidence" value="ECO:0007669"/>
    <property type="project" value="UniProtKB-SubCell"/>
</dbReference>
<dbReference type="NCBIfam" id="TIGR03025">
    <property type="entry name" value="EPS_sugtrans"/>
    <property type="match status" value="1"/>
</dbReference>
<feature type="transmembrane region" description="Helical" evidence="7">
    <location>
        <begin position="108"/>
        <end position="128"/>
    </location>
</feature>
<feature type="domain" description="Bacterial sugar transferase" evidence="8">
    <location>
        <begin position="266"/>
        <end position="451"/>
    </location>
</feature>
<dbReference type="GO" id="GO:0016780">
    <property type="term" value="F:phosphotransferase activity, for other substituted phosphate groups"/>
    <property type="evidence" value="ECO:0007669"/>
    <property type="project" value="TreeGrafter"/>
</dbReference>
<protein>
    <submittedName>
        <fullName evidence="9">Undecaprenyl-phosphate glucose phosphotransferase</fullName>
    </submittedName>
</protein>
<dbReference type="PANTHER" id="PTHR30576:SF0">
    <property type="entry name" value="UNDECAPRENYL-PHOSPHATE N-ACETYLGALACTOSAMINYL 1-PHOSPHATE TRANSFERASE-RELATED"/>
    <property type="match status" value="1"/>
</dbReference>
<evidence type="ECO:0000256" key="4">
    <source>
        <dbReference type="ARBA" id="ARBA00022692"/>
    </source>
</evidence>
<dbReference type="KEGG" id="nia:A8C56_06165"/>
<evidence type="ECO:0000256" key="3">
    <source>
        <dbReference type="ARBA" id="ARBA00022679"/>
    </source>
</evidence>
<comment type="similarity">
    <text evidence="2">Belongs to the bacterial sugar transferase family.</text>
</comment>
<dbReference type="InterPro" id="IPR003362">
    <property type="entry name" value="Bact_transf"/>
</dbReference>
<name>A0A1A9I7S9_9BACT</name>
<dbReference type="Pfam" id="PF02397">
    <property type="entry name" value="Bac_transf"/>
    <property type="match status" value="1"/>
</dbReference>